<name>A0A368YF14_9HYPH</name>
<dbReference type="Pfam" id="PF05015">
    <property type="entry name" value="HigB-like_toxin"/>
    <property type="match status" value="1"/>
</dbReference>
<dbReference type="Gene3D" id="3.30.2310.20">
    <property type="entry name" value="RelE-like"/>
    <property type="match status" value="1"/>
</dbReference>
<dbReference type="PANTHER" id="PTHR40266:SF2">
    <property type="entry name" value="TOXIN HIGB-1"/>
    <property type="match status" value="1"/>
</dbReference>
<reference evidence="1 2" key="1">
    <citation type="submission" date="2018-07" db="EMBL/GenBank/DDBJ databases">
        <title>Genomic Encyclopedia of Type Strains, Phase III (KMG-III): the genomes of soil and plant-associated and newly described type strains.</title>
        <authorList>
            <person name="Whitman W."/>
        </authorList>
    </citation>
    <scope>NUCLEOTIDE SEQUENCE [LARGE SCALE GENOMIC DNA]</scope>
    <source>
        <strain evidence="1 2">31-25a</strain>
    </source>
</reference>
<dbReference type="AlphaFoldDB" id="A0A368YF14"/>
<accession>A0A368YF14</accession>
<evidence type="ECO:0000313" key="2">
    <source>
        <dbReference type="Proteomes" id="UP000253324"/>
    </source>
</evidence>
<dbReference type="OrthoDB" id="9801102at2"/>
<protein>
    <submittedName>
        <fullName evidence="1">Proteic killer suppression protein</fullName>
    </submittedName>
</protein>
<dbReference type="InterPro" id="IPR035093">
    <property type="entry name" value="RelE/ParE_toxin_dom_sf"/>
</dbReference>
<proteinExistence type="predicted"/>
<dbReference type="SUPFAM" id="SSF143011">
    <property type="entry name" value="RelE-like"/>
    <property type="match status" value="1"/>
</dbReference>
<gene>
    <name evidence="1" type="ORF">C7476_12119</name>
</gene>
<dbReference type="RefSeq" id="WP_114432443.1">
    <property type="nucleotide sequence ID" value="NZ_QPJM01000021.1"/>
</dbReference>
<evidence type="ECO:0000313" key="1">
    <source>
        <dbReference type="EMBL" id="RCW78833.1"/>
    </source>
</evidence>
<dbReference type="EMBL" id="QPJM01000021">
    <property type="protein sequence ID" value="RCW78833.1"/>
    <property type="molecule type" value="Genomic_DNA"/>
</dbReference>
<keyword evidence="2" id="KW-1185">Reference proteome</keyword>
<organism evidence="1 2">
    <name type="scientific">Phyllobacterium bourgognense</name>
    <dbReference type="NCBI Taxonomy" id="314236"/>
    <lineage>
        <taxon>Bacteria</taxon>
        <taxon>Pseudomonadati</taxon>
        <taxon>Pseudomonadota</taxon>
        <taxon>Alphaproteobacteria</taxon>
        <taxon>Hyphomicrobiales</taxon>
        <taxon>Phyllobacteriaceae</taxon>
        <taxon>Phyllobacterium</taxon>
    </lineage>
</organism>
<dbReference type="Proteomes" id="UP000253324">
    <property type="component" value="Unassembled WGS sequence"/>
</dbReference>
<dbReference type="PANTHER" id="PTHR40266">
    <property type="entry name" value="TOXIN HIGB-1"/>
    <property type="match status" value="1"/>
</dbReference>
<comment type="caution">
    <text evidence="1">The sequence shown here is derived from an EMBL/GenBank/DDBJ whole genome shotgun (WGS) entry which is preliminary data.</text>
</comment>
<sequence length="92" mass="10670">MIKTFKNKALADLFQTGKTAKIDAKIQKRILVRLDRLDNAEKPEDMNLPGFDFHPLKGFNPTRFTVHVNGPWCITFEFDGKDATKVDFEQYH</sequence>
<dbReference type="InterPro" id="IPR007711">
    <property type="entry name" value="HigB-1"/>
</dbReference>